<keyword evidence="3" id="KW-1185">Reference proteome</keyword>
<protein>
    <submittedName>
        <fullName evidence="2">Transcriptional regulator with XRE-family HTH domain</fullName>
    </submittedName>
</protein>
<dbReference type="EMBL" id="JACIET010000005">
    <property type="protein sequence ID" value="MBB4014912.1"/>
    <property type="molecule type" value="Genomic_DNA"/>
</dbReference>
<dbReference type="Pfam" id="PF01381">
    <property type="entry name" value="HTH_3"/>
    <property type="match status" value="1"/>
</dbReference>
<feature type="domain" description="HTH cro/C1-type" evidence="1">
    <location>
        <begin position="28"/>
        <end position="69"/>
    </location>
</feature>
<dbReference type="InterPro" id="IPR010982">
    <property type="entry name" value="Lambda_DNA-bd_dom_sf"/>
</dbReference>
<name>A0A840BTB5_9RHOO</name>
<evidence type="ECO:0000313" key="2">
    <source>
        <dbReference type="EMBL" id="MBB4014912.1"/>
    </source>
</evidence>
<dbReference type="CDD" id="cd00093">
    <property type="entry name" value="HTH_XRE"/>
    <property type="match status" value="1"/>
</dbReference>
<reference evidence="2 3" key="1">
    <citation type="submission" date="2020-08" db="EMBL/GenBank/DDBJ databases">
        <title>Genomic Encyclopedia of Type Strains, Phase IV (KMG-IV): sequencing the most valuable type-strain genomes for metagenomic binning, comparative biology and taxonomic classification.</title>
        <authorList>
            <person name="Goeker M."/>
        </authorList>
    </citation>
    <scope>NUCLEOTIDE SEQUENCE [LARGE SCALE GENOMIC DNA]</scope>
    <source>
        <strain evidence="2 3">DSM 106739</strain>
    </source>
</reference>
<dbReference type="GO" id="GO:0003677">
    <property type="term" value="F:DNA binding"/>
    <property type="evidence" value="ECO:0007669"/>
    <property type="project" value="InterPro"/>
</dbReference>
<dbReference type="Gene3D" id="1.10.260.40">
    <property type="entry name" value="lambda repressor-like DNA-binding domains"/>
    <property type="match status" value="1"/>
</dbReference>
<dbReference type="Proteomes" id="UP000561045">
    <property type="component" value="Unassembled WGS sequence"/>
</dbReference>
<dbReference type="AlphaFoldDB" id="A0A840BTB5"/>
<proteinExistence type="predicted"/>
<dbReference type="InterPro" id="IPR001387">
    <property type="entry name" value="Cro/C1-type_HTH"/>
</dbReference>
<gene>
    <name evidence="2" type="ORF">GGR36_004270</name>
</gene>
<dbReference type="RefSeq" id="WP_183638417.1">
    <property type="nucleotide sequence ID" value="NZ_BAABLE010000001.1"/>
</dbReference>
<sequence>MSNQSTNSPADEGFSARLRELIGDTPVAAFARRVGVSEALIRKYLAGSEPGLAKANQIARAANCSLEWLATGAGYRYRQAEVVDMAALECAIRLTVKQLGAREISVTDEAAMKLIVALYQYLRTTKQADGSFDIAAAESFAGYLGGVCGVSA</sequence>
<comment type="caution">
    <text evidence="2">The sequence shown here is derived from an EMBL/GenBank/DDBJ whole genome shotgun (WGS) entry which is preliminary data.</text>
</comment>
<organism evidence="2 3">
    <name type="scientific">Niveibacterium umoris</name>
    <dbReference type="NCBI Taxonomy" id="1193620"/>
    <lineage>
        <taxon>Bacteria</taxon>
        <taxon>Pseudomonadati</taxon>
        <taxon>Pseudomonadota</taxon>
        <taxon>Betaproteobacteria</taxon>
        <taxon>Rhodocyclales</taxon>
        <taxon>Rhodocyclaceae</taxon>
        <taxon>Niveibacterium</taxon>
    </lineage>
</organism>
<dbReference type="SUPFAM" id="SSF47413">
    <property type="entry name" value="lambda repressor-like DNA-binding domains"/>
    <property type="match status" value="1"/>
</dbReference>
<accession>A0A840BTB5</accession>
<evidence type="ECO:0000259" key="1">
    <source>
        <dbReference type="PROSITE" id="PS50943"/>
    </source>
</evidence>
<evidence type="ECO:0000313" key="3">
    <source>
        <dbReference type="Proteomes" id="UP000561045"/>
    </source>
</evidence>
<dbReference type="PROSITE" id="PS50943">
    <property type="entry name" value="HTH_CROC1"/>
    <property type="match status" value="1"/>
</dbReference>